<dbReference type="EMBL" id="HBUE01291997">
    <property type="protein sequence ID" value="CAG6574445.1"/>
    <property type="molecule type" value="Transcribed_RNA"/>
</dbReference>
<dbReference type="EMBL" id="HBUE01186276">
    <property type="protein sequence ID" value="CAG6522820.1"/>
    <property type="molecule type" value="Transcribed_RNA"/>
</dbReference>
<dbReference type="EMBL" id="HBUE01186269">
    <property type="protein sequence ID" value="CAG6522814.1"/>
    <property type="molecule type" value="Transcribed_RNA"/>
</dbReference>
<reference evidence="1" key="1">
    <citation type="submission" date="2021-05" db="EMBL/GenBank/DDBJ databases">
        <authorList>
            <person name="Alioto T."/>
            <person name="Alioto T."/>
            <person name="Gomez Garrido J."/>
        </authorList>
    </citation>
    <scope>NUCLEOTIDE SEQUENCE</scope>
</reference>
<organism evidence="1">
    <name type="scientific">Culex pipiens</name>
    <name type="common">House mosquito</name>
    <dbReference type="NCBI Taxonomy" id="7175"/>
    <lineage>
        <taxon>Eukaryota</taxon>
        <taxon>Metazoa</taxon>
        <taxon>Ecdysozoa</taxon>
        <taxon>Arthropoda</taxon>
        <taxon>Hexapoda</taxon>
        <taxon>Insecta</taxon>
        <taxon>Pterygota</taxon>
        <taxon>Neoptera</taxon>
        <taxon>Endopterygota</taxon>
        <taxon>Diptera</taxon>
        <taxon>Nematocera</taxon>
        <taxon>Culicoidea</taxon>
        <taxon>Culicidae</taxon>
        <taxon>Culicinae</taxon>
        <taxon>Culicini</taxon>
        <taxon>Culex</taxon>
        <taxon>Culex</taxon>
    </lineage>
</organism>
<proteinExistence type="predicted"/>
<evidence type="ECO:0000313" key="1">
    <source>
        <dbReference type="EMBL" id="CAG6522818.1"/>
    </source>
</evidence>
<dbReference type="EMBL" id="HBUE01130744">
    <property type="protein sequence ID" value="CAG6496330.1"/>
    <property type="molecule type" value="Transcribed_RNA"/>
</dbReference>
<protein>
    <submittedName>
        <fullName evidence="1">(northern house mosquito) hypothetical protein</fullName>
    </submittedName>
</protein>
<sequence length="100" mass="11028">MLFRFRFKPAADGGPCGLGINPPFGFPPPIEFIRWSWTFPPGTTTPPLEEEESGTERRGIATIPSSEADEASELHDPSWDVSSRTGEAFRRIVSSINCFA</sequence>
<dbReference type="EMBL" id="HBUE01292004">
    <property type="protein sequence ID" value="CAG6574451.1"/>
    <property type="molecule type" value="Transcribed_RNA"/>
</dbReference>
<dbReference type="AlphaFoldDB" id="A0A8D8E3A4"/>
<dbReference type="EMBL" id="HBUE01130745">
    <property type="protein sequence ID" value="CAG6496332.1"/>
    <property type="molecule type" value="Transcribed_RNA"/>
</dbReference>
<dbReference type="EMBL" id="HBUE01186270">
    <property type="protein sequence ID" value="CAG6522816.1"/>
    <property type="molecule type" value="Transcribed_RNA"/>
</dbReference>
<dbReference type="EMBL" id="HBUE01291998">
    <property type="protein sequence ID" value="CAG6574447.1"/>
    <property type="molecule type" value="Transcribed_RNA"/>
</dbReference>
<dbReference type="EMBL" id="HBUE01186275">
    <property type="protein sequence ID" value="CAG6522818.1"/>
    <property type="molecule type" value="Transcribed_RNA"/>
</dbReference>
<dbReference type="EMBL" id="HBUE01292003">
    <property type="protein sequence ID" value="CAG6574449.1"/>
    <property type="molecule type" value="Transcribed_RNA"/>
</dbReference>
<accession>A0A8D8E3A4</accession>
<name>A0A8D8E3A4_CULPI</name>